<keyword evidence="1" id="KW-0812">Transmembrane</keyword>
<dbReference type="Proteomes" id="UP000226712">
    <property type="component" value="Unassembled WGS sequence"/>
</dbReference>
<evidence type="ECO:0000256" key="1">
    <source>
        <dbReference type="SAM" id="Phobius"/>
    </source>
</evidence>
<feature type="transmembrane region" description="Helical" evidence="1">
    <location>
        <begin position="20"/>
        <end position="40"/>
    </location>
</feature>
<reference evidence="3" key="1">
    <citation type="submission" date="2017-09" db="EMBL/GenBank/DDBJ databases">
        <title>The Reconstruction of 2,631 Draft Metagenome-Assembled Genomes from the Global Oceans.</title>
        <authorList>
            <person name="Tully B.J."/>
            <person name="Graham E.D."/>
            <person name="Heidelberg J.F."/>
        </authorList>
    </citation>
    <scope>NUCLEOTIDE SEQUENCE [LARGE SCALE GENOMIC DNA]</scope>
</reference>
<name>A0A2D6LQ94_9ARCH</name>
<accession>A0A2D6LQ94</accession>
<evidence type="ECO:0000313" key="3">
    <source>
        <dbReference type="Proteomes" id="UP000226712"/>
    </source>
</evidence>
<feature type="transmembrane region" description="Helical" evidence="1">
    <location>
        <begin position="101"/>
        <end position="122"/>
    </location>
</feature>
<dbReference type="AlphaFoldDB" id="A0A2D6LQ94"/>
<proteinExistence type="predicted"/>
<organism evidence="2 3">
    <name type="scientific">Candidatus Iainarchaeum sp</name>
    <dbReference type="NCBI Taxonomy" id="3101447"/>
    <lineage>
        <taxon>Archaea</taxon>
        <taxon>Candidatus Iainarchaeota</taxon>
        <taxon>Candidatus Iainarchaeia</taxon>
        <taxon>Candidatus Iainarchaeales</taxon>
        <taxon>Candidatus Iainarchaeaceae</taxon>
        <taxon>Candidatus Iainarchaeum</taxon>
    </lineage>
</organism>
<comment type="caution">
    <text evidence="2">The sequence shown here is derived from an EMBL/GenBank/DDBJ whole genome shotgun (WGS) entry which is preliminary data.</text>
</comment>
<protein>
    <submittedName>
        <fullName evidence="2">Uncharacterized protein</fullName>
    </submittedName>
</protein>
<keyword evidence="1" id="KW-1133">Transmembrane helix</keyword>
<gene>
    <name evidence="2" type="ORF">CL944_02575</name>
</gene>
<dbReference type="EMBL" id="NZBD01000015">
    <property type="protein sequence ID" value="MAG18332.1"/>
    <property type="molecule type" value="Genomic_DNA"/>
</dbReference>
<sequence length="150" mass="17041">MRRLIYLKIAGRDVHLPKLIGSFIIFAAFLLFVQASASMFDSWDSAKEVDRCLQLAAANEARVEPDESIYPECREMAKDFLGIPVRSDQDGLSLRQFWGSLLGPIASVLIWLALLFVGLILYRSGELVLPIDETIREIPDVKRSFKKRKK</sequence>
<evidence type="ECO:0000313" key="2">
    <source>
        <dbReference type="EMBL" id="MAG18332.1"/>
    </source>
</evidence>
<keyword evidence="1" id="KW-0472">Membrane</keyword>